<evidence type="ECO:0000313" key="2">
    <source>
        <dbReference type="Proteomes" id="UP000077002"/>
    </source>
</evidence>
<dbReference type="AlphaFoldDB" id="A0A177FHS6"/>
<keyword evidence="2" id="KW-1185">Reference proteome</keyword>
<dbReference type="GeneID" id="34597751"/>
<gene>
    <name evidence="1" type="ORF">AYO21_02577</name>
</gene>
<proteinExistence type="predicted"/>
<accession>A0A177FHS6</accession>
<evidence type="ECO:0000313" key="1">
    <source>
        <dbReference type="EMBL" id="OAG43291.1"/>
    </source>
</evidence>
<dbReference type="EMBL" id="LVKK01000011">
    <property type="protein sequence ID" value="OAG43291.1"/>
    <property type="molecule type" value="Genomic_DNA"/>
</dbReference>
<sequence length="144" mass="16481">MFYFGVRGSNHQQDVSIDLSIVSEGRPPERKHLVEVQAIDQKPRGSEVKVFSRIWPRSISIQEKPLADLWALRMRYSRPSDPVKPYNEGHPDFAVLGDSGFKYVLESAIGVHFLDINNFDRADKGQTCCREINWIPGDLHESLE</sequence>
<name>A0A177FHS6_9EURO</name>
<comment type="caution">
    <text evidence="1">The sequence shown here is derived from an EMBL/GenBank/DDBJ whole genome shotgun (WGS) entry which is preliminary data.</text>
</comment>
<protein>
    <submittedName>
        <fullName evidence="1">Uncharacterized protein</fullName>
    </submittedName>
</protein>
<dbReference type="RefSeq" id="XP_022515243.1">
    <property type="nucleotide sequence ID" value="XM_022652555.1"/>
</dbReference>
<reference evidence="1 2" key="1">
    <citation type="submission" date="2016-03" db="EMBL/GenBank/DDBJ databases">
        <title>Draft genome sequence of the Fonsecaea monophora CBS 269.37.</title>
        <authorList>
            <person name="Bombassaro A."/>
            <person name="Vinicius W.A."/>
            <person name="De Hoog S."/>
            <person name="Sun J."/>
            <person name="Souza E.M."/>
            <person name="Raittz R.T."/>
            <person name="Costa F."/>
            <person name="Leao A.C."/>
            <person name="Tadra-Sfeir M.Z."/>
            <person name="Baura V."/>
            <person name="Balsanelli E."/>
            <person name="Pedrosa F.O."/>
            <person name="Moreno L.F."/>
            <person name="Steffens M.B."/>
            <person name="Xi L."/>
            <person name="Bocca A.L."/>
            <person name="Felipe M.S."/>
            <person name="Teixeira M."/>
            <person name="Telles Filho F.Q."/>
            <person name="Azevedo C.M."/>
            <person name="Gomes R."/>
            <person name="Vicente V.A."/>
        </authorList>
    </citation>
    <scope>NUCLEOTIDE SEQUENCE [LARGE SCALE GENOMIC DNA]</scope>
    <source>
        <strain evidence="1 2">CBS 269.37</strain>
    </source>
</reference>
<dbReference type="Proteomes" id="UP000077002">
    <property type="component" value="Unassembled WGS sequence"/>
</dbReference>
<organism evidence="1 2">
    <name type="scientific">Fonsecaea monophora</name>
    <dbReference type="NCBI Taxonomy" id="254056"/>
    <lineage>
        <taxon>Eukaryota</taxon>
        <taxon>Fungi</taxon>
        <taxon>Dikarya</taxon>
        <taxon>Ascomycota</taxon>
        <taxon>Pezizomycotina</taxon>
        <taxon>Eurotiomycetes</taxon>
        <taxon>Chaetothyriomycetidae</taxon>
        <taxon>Chaetothyriales</taxon>
        <taxon>Herpotrichiellaceae</taxon>
        <taxon>Fonsecaea</taxon>
    </lineage>
</organism>